<keyword evidence="2" id="KW-0813">Transport</keyword>
<comment type="subcellular location">
    <subcellularLocation>
        <location evidence="1">Cell membrane</location>
        <topology evidence="1">Multi-pass membrane protein</topology>
    </subcellularLocation>
</comment>
<evidence type="ECO:0000256" key="1">
    <source>
        <dbReference type="ARBA" id="ARBA00004651"/>
    </source>
</evidence>
<dbReference type="InterPro" id="IPR036640">
    <property type="entry name" value="ABC1_TM_sf"/>
</dbReference>
<dbReference type="SMART" id="SM00382">
    <property type="entry name" value="AAA"/>
    <property type="match status" value="1"/>
</dbReference>
<reference evidence="14" key="1">
    <citation type="submission" date="2017-06" db="EMBL/GenBank/DDBJ databases">
        <authorList>
            <person name="Varghese N."/>
            <person name="Submissions S."/>
        </authorList>
    </citation>
    <scope>NUCLEOTIDE SEQUENCE [LARGE SCALE GENOMIC DNA]</scope>
    <source>
        <strain evidence="14">DSM 44485</strain>
    </source>
</reference>
<keyword evidence="8 10" id="KW-0472">Membrane</keyword>
<gene>
    <name evidence="13" type="ORF">SAMN06265355_10265</name>
</gene>
<evidence type="ECO:0000259" key="12">
    <source>
        <dbReference type="PROSITE" id="PS50929"/>
    </source>
</evidence>
<dbReference type="PANTHER" id="PTHR24221:SF654">
    <property type="entry name" value="ATP-BINDING CASSETTE SUB-FAMILY B MEMBER 6"/>
    <property type="match status" value="1"/>
</dbReference>
<dbReference type="PANTHER" id="PTHR24221">
    <property type="entry name" value="ATP-BINDING CASSETTE SUB-FAMILY B"/>
    <property type="match status" value="1"/>
</dbReference>
<dbReference type="PROSITE" id="PS50893">
    <property type="entry name" value="ABC_TRANSPORTER_2"/>
    <property type="match status" value="1"/>
</dbReference>
<dbReference type="PROSITE" id="PS50929">
    <property type="entry name" value="ABC_TM1F"/>
    <property type="match status" value="1"/>
</dbReference>
<dbReference type="InterPro" id="IPR003593">
    <property type="entry name" value="AAA+_ATPase"/>
</dbReference>
<evidence type="ECO:0000259" key="11">
    <source>
        <dbReference type="PROSITE" id="PS50893"/>
    </source>
</evidence>
<evidence type="ECO:0000313" key="13">
    <source>
        <dbReference type="EMBL" id="SNR35441.1"/>
    </source>
</evidence>
<dbReference type="AlphaFoldDB" id="A0A238VMN4"/>
<dbReference type="Pfam" id="PF00664">
    <property type="entry name" value="ABC_membrane"/>
    <property type="match status" value="1"/>
</dbReference>
<dbReference type="Gene3D" id="1.20.1560.10">
    <property type="entry name" value="ABC transporter type 1, transmembrane domain"/>
    <property type="match status" value="1"/>
</dbReference>
<dbReference type="InterPro" id="IPR039421">
    <property type="entry name" value="Type_1_exporter"/>
</dbReference>
<dbReference type="Gene3D" id="3.40.50.300">
    <property type="entry name" value="P-loop containing nucleotide triphosphate hydrolases"/>
    <property type="match status" value="1"/>
</dbReference>
<dbReference type="CDD" id="cd07346">
    <property type="entry name" value="ABC_6TM_exporters"/>
    <property type="match status" value="1"/>
</dbReference>
<feature type="domain" description="ABC transporter" evidence="11">
    <location>
        <begin position="352"/>
        <end position="586"/>
    </location>
</feature>
<keyword evidence="14" id="KW-1185">Reference proteome</keyword>
<dbReference type="FunFam" id="3.40.50.300:FF:000299">
    <property type="entry name" value="ABC transporter ATP-binding protein/permease"/>
    <property type="match status" value="1"/>
</dbReference>
<dbReference type="InterPro" id="IPR011527">
    <property type="entry name" value="ABC1_TM_dom"/>
</dbReference>
<evidence type="ECO:0000256" key="6">
    <source>
        <dbReference type="ARBA" id="ARBA00022840"/>
    </source>
</evidence>
<proteinExistence type="inferred from homology"/>
<keyword evidence="6 13" id="KW-0067">ATP-binding</keyword>
<keyword evidence="3" id="KW-1003">Cell membrane</keyword>
<dbReference type="InterPro" id="IPR003439">
    <property type="entry name" value="ABC_transporter-like_ATP-bd"/>
</dbReference>
<evidence type="ECO:0000256" key="2">
    <source>
        <dbReference type="ARBA" id="ARBA00022448"/>
    </source>
</evidence>
<comment type="similarity">
    <text evidence="9">Belongs to the ABC transporter superfamily. Lipid exporter (TC 3.A.1.106) family.</text>
</comment>
<feature type="transmembrane region" description="Helical" evidence="10">
    <location>
        <begin position="73"/>
        <end position="95"/>
    </location>
</feature>
<dbReference type="OrthoDB" id="9806127at2"/>
<dbReference type="SUPFAM" id="SSF90123">
    <property type="entry name" value="ABC transporter transmembrane region"/>
    <property type="match status" value="1"/>
</dbReference>
<feature type="transmembrane region" description="Helical" evidence="10">
    <location>
        <begin position="152"/>
        <end position="172"/>
    </location>
</feature>
<keyword evidence="7 10" id="KW-1133">Transmembrane helix</keyword>
<evidence type="ECO:0000256" key="7">
    <source>
        <dbReference type="ARBA" id="ARBA00022989"/>
    </source>
</evidence>
<evidence type="ECO:0000313" key="14">
    <source>
        <dbReference type="Proteomes" id="UP000198420"/>
    </source>
</evidence>
<evidence type="ECO:0000256" key="9">
    <source>
        <dbReference type="ARBA" id="ARBA00061644"/>
    </source>
</evidence>
<dbReference type="GO" id="GO:0005886">
    <property type="term" value="C:plasma membrane"/>
    <property type="evidence" value="ECO:0007669"/>
    <property type="project" value="UniProtKB-SubCell"/>
</dbReference>
<dbReference type="Proteomes" id="UP000198420">
    <property type="component" value="Unassembled WGS sequence"/>
</dbReference>
<dbReference type="Pfam" id="PF00005">
    <property type="entry name" value="ABC_tran"/>
    <property type="match status" value="1"/>
</dbReference>
<name>A0A238VMN4_9ACTN</name>
<keyword evidence="5" id="KW-0547">Nucleotide-binding</keyword>
<keyword evidence="4 10" id="KW-0812">Transmembrane</keyword>
<feature type="transmembrane region" description="Helical" evidence="10">
    <location>
        <begin position="261"/>
        <end position="285"/>
    </location>
</feature>
<evidence type="ECO:0000256" key="4">
    <source>
        <dbReference type="ARBA" id="ARBA00022692"/>
    </source>
</evidence>
<dbReference type="GO" id="GO:0140359">
    <property type="term" value="F:ABC-type transporter activity"/>
    <property type="evidence" value="ECO:0007669"/>
    <property type="project" value="InterPro"/>
</dbReference>
<dbReference type="InterPro" id="IPR027417">
    <property type="entry name" value="P-loop_NTPase"/>
</dbReference>
<evidence type="ECO:0000256" key="8">
    <source>
        <dbReference type="ARBA" id="ARBA00023136"/>
    </source>
</evidence>
<protein>
    <submittedName>
        <fullName evidence="13">ATP-binding cassette, subfamily B</fullName>
    </submittedName>
</protein>
<evidence type="ECO:0000256" key="5">
    <source>
        <dbReference type="ARBA" id="ARBA00022741"/>
    </source>
</evidence>
<dbReference type="GO" id="GO:0034040">
    <property type="term" value="F:ATPase-coupled lipid transmembrane transporter activity"/>
    <property type="evidence" value="ECO:0007669"/>
    <property type="project" value="TreeGrafter"/>
</dbReference>
<dbReference type="EMBL" id="FZNP01000002">
    <property type="protein sequence ID" value="SNR35441.1"/>
    <property type="molecule type" value="Genomic_DNA"/>
</dbReference>
<feature type="transmembrane region" description="Helical" evidence="10">
    <location>
        <begin position="291"/>
        <end position="311"/>
    </location>
</feature>
<dbReference type="GO" id="GO:0005524">
    <property type="term" value="F:ATP binding"/>
    <property type="evidence" value="ECO:0007669"/>
    <property type="project" value="UniProtKB-KW"/>
</dbReference>
<dbReference type="GO" id="GO:0016887">
    <property type="term" value="F:ATP hydrolysis activity"/>
    <property type="evidence" value="ECO:0007669"/>
    <property type="project" value="InterPro"/>
</dbReference>
<accession>A0A238VMN4</accession>
<sequence>MAQASAEPSRTGNADGTVGPNAASTLRTYLGPHRAVAAVLAVTTLFYTALQVANPQLLGRFIDGVRSGAPLSTLLGLGAAYLSVAVVAQVIWIVAEYRGARVAWDATNELRADLTEHCLRLDMSFYERHAPGELIDRIDGDVSKLANYFSQMFLLVFSNALLVVGIGIALFVQDWRIGLVYAPFVTASFVLLRRLVGTAVPAMAAQREANAKLLGFFEERLNGLPDLRANGAEEHTVHGFWAYAGTMFRASRRAALLGVRWPAAAQSLASAGFVMALGAGVWLYTAGQMSLGAAYTLVVYAVMVQTPMLVITAQFHDLEAALGALRRIHGLLGERSAVDTGGAALPAGAPAVELERVSFSYRPEEDALREISLRLRPKARLAVVGRTGSGKSTLLRLLFRFADPTQGTVRLDGRDLREISVASLRGQVGLVTQEVQLFAATVRDNVTLFDDTVDDARIREALAEVGLRQWLESLPAGLDTLLGPGDTGLSAGQEQLLAFARVLIQDPGLVLLDEATSRLDPASLRVFETAMERLLADRTAVIVAHRLETLGSVDEVLLLRDGRVVEHGRRDRLVADPSSQFSRLLAADEALA</sequence>
<feature type="domain" description="ABC transmembrane type-1" evidence="12">
    <location>
        <begin position="38"/>
        <end position="320"/>
    </location>
</feature>
<dbReference type="RefSeq" id="WP_089310385.1">
    <property type="nucleotide sequence ID" value="NZ_FZNP01000002.1"/>
</dbReference>
<evidence type="ECO:0000256" key="3">
    <source>
        <dbReference type="ARBA" id="ARBA00022475"/>
    </source>
</evidence>
<evidence type="ECO:0000256" key="10">
    <source>
        <dbReference type="SAM" id="Phobius"/>
    </source>
</evidence>
<feature type="transmembrane region" description="Helical" evidence="10">
    <location>
        <begin position="35"/>
        <end position="53"/>
    </location>
</feature>
<dbReference type="SUPFAM" id="SSF52540">
    <property type="entry name" value="P-loop containing nucleoside triphosphate hydrolases"/>
    <property type="match status" value="1"/>
</dbReference>
<organism evidence="13 14">
    <name type="scientific">Actinomadura mexicana</name>
    <dbReference type="NCBI Taxonomy" id="134959"/>
    <lineage>
        <taxon>Bacteria</taxon>
        <taxon>Bacillati</taxon>
        <taxon>Actinomycetota</taxon>
        <taxon>Actinomycetes</taxon>
        <taxon>Streptosporangiales</taxon>
        <taxon>Thermomonosporaceae</taxon>
        <taxon>Actinomadura</taxon>
    </lineage>
</organism>